<keyword evidence="2" id="KW-1185">Reference proteome</keyword>
<feature type="chain" id="PRO_5037962403" evidence="1">
    <location>
        <begin position="21"/>
        <end position="141"/>
    </location>
</feature>
<dbReference type="AlphaFoldDB" id="A0A914KH10"/>
<feature type="signal peptide" evidence="1">
    <location>
        <begin position="1"/>
        <end position="20"/>
    </location>
</feature>
<name>A0A914KH10_MELIC</name>
<evidence type="ECO:0000313" key="2">
    <source>
        <dbReference type="Proteomes" id="UP000887563"/>
    </source>
</evidence>
<keyword evidence="1" id="KW-0732">Signal</keyword>
<evidence type="ECO:0000313" key="3">
    <source>
        <dbReference type="WBParaSite" id="Minc3s00009g00636"/>
    </source>
</evidence>
<evidence type="ECO:0000256" key="1">
    <source>
        <dbReference type="SAM" id="SignalP"/>
    </source>
</evidence>
<reference evidence="3" key="1">
    <citation type="submission" date="2022-11" db="UniProtKB">
        <authorList>
            <consortium name="WormBaseParasite"/>
        </authorList>
    </citation>
    <scope>IDENTIFICATION</scope>
</reference>
<dbReference type="Proteomes" id="UP000887563">
    <property type="component" value="Unplaced"/>
</dbReference>
<sequence>MLIFIHLILYIFICSLQSLTKNVYGVENSPNNNLKQLESIYDKDEHPLTIKRTKRYPNYGGFGDPGGDGGSAGGGYAPCNAVKARKSCRRDYCTYGECVCVPCRRRYIWRDRFRNHRPKPARRNRKIRRHWWLRRYVVIEY</sequence>
<accession>A0A914KH10</accession>
<organism evidence="2 3">
    <name type="scientific">Meloidogyne incognita</name>
    <name type="common">Southern root-knot nematode worm</name>
    <name type="synonym">Oxyuris incognita</name>
    <dbReference type="NCBI Taxonomy" id="6306"/>
    <lineage>
        <taxon>Eukaryota</taxon>
        <taxon>Metazoa</taxon>
        <taxon>Ecdysozoa</taxon>
        <taxon>Nematoda</taxon>
        <taxon>Chromadorea</taxon>
        <taxon>Rhabditida</taxon>
        <taxon>Tylenchina</taxon>
        <taxon>Tylenchomorpha</taxon>
        <taxon>Tylenchoidea</taxon>
        <taxon>Meloidogynidae</taxon>
        <taxon>Meloidogyninae</taxon>
        <taxon>Meloidogyne</taxon>
        <taxon>Meloidogyne incognita group</taxon>
    </lineage>
</organism>
<proteinExistence type="predicted"/>
<dbReference type="WBParaSite" id="Minc3s00009g00636">
    <property type="protein sequence ID" value="Minc3s00009g00636"/>
    <property type="gene ID" value="Minc3s00009g00636"/>
</dbReference>
<protein>
    <submittedName>
        <fullName evidence="3">Candidate secreted effector</fullName>
    </submittedName>
</protein>